<gene>
    <name evidence="2" type="ORF">IHE71_12365</name>
</gene>
<evidence type="ECO:0000313" key="3">
    <source>
        <dbReference type="Proteomes" id="UP000625527"/>
    </source>
</evidence>
<comment type="caution">
    <text evidence="2">The sequence shown here is derived from an EMBL/GenBank/DDBJ whole genome shotgun (WGS) entry which is preliminary data.</text>
</comment>
<feature type="region of interest" description="Disordered" evidence="1">
    <location>
        <begin position="1"/>
        <end position="30"/>
    </location>
</feature>
<protein>
    <submittedName>
        <fullName evidence="2">Uncharacterized protein</fullName>
    </submittedName>
</protein>
<dbReference type="RefSeq" id="WP_192863056.1">
    <property type="nucleotide sequence ID" value="NZ_JADAQT010000085.1"/>
</dbReference>
<dbReference type="EMBL" id="JADAQT010000085">
    <property type="protein sequence ID" value="MBE1876502.1"/>
    <property type="molecule type" value="Genomic_DNA"/>
</dbReference>
<keyword evidence="3" id="KW-1185">Reference proteome</keyword>
<dbReference type="Proteomes" id="UP000625527">
    <property type="component" value="Unassembled WGS sequence"/>
</dbReference>
<organism evidence="2 3">
    <name type="scientific">Myceligenerans pegani</name>
    <dbReference type="NCBI Taxonomy" id="2776917"/>
    <lineage>
        <taxon>Bacteria</taxon>
        <taxon>Bacillati</taxon>
        <taxon>Actinomycetota</taxon>
        <taxon>Actinomycetes</taxon>
        <taxon>Micrococcales</taxon>
        <taxon>Promicromonosporaceae</taxon>
        <taxon>Myceligenerans</taxon>
    </lineage>
</organism>
<name>A0ABR9N0G6_9MICO</name>
<feature type="compositionally biased region" description="Low complexity" evidence="1">
    <location>
        <begin position="14"/>
        <end position="30"/>
    </location>
</feature>
<feature type="compositionally biased region" description="Basic and acidic residues" evidence="1">
    <location>
        <begin position="1"/>
        <end position="13"/>
    </location>
</feature>
<reference evidence="2 3" key="1">
    <citation type="submission" date="2020-10" db="EMBL/GenBank/DDBJ databases">
        <title>Myceligenerans pegani sp. nov., an endophytic actinomycete isolated from Peganum harmala L. in Xinjiang, China.</title>
        <authorList>
            <person name="Xin L."/>
        </authorList>
    </citation>
    <scope>NUCLEOTIDE SEQUENCE [LARGE SCALE GENOMIC DNA]</scope>
    <source>
        <strain evidence="2 3">TRM65318</strain>
    </source>
</reference>
<evidence type="ECO:0000256" key="1">
    <source>
        <dbReference type="SAM" id="MobiDB-lite"/>
    </source>
</evidence>
<proteinExistence type="predicted"/>
<sequence length="60" mass="6449">MLRPYDDGGRSLDSRSSSVRPEAPAVRTTPAAARLVPARLVPARLVPARPAGRRRVPCDS</sequence>
<accession>A0ABR9N0G6</accession>
<evidence type="ECO:0000313" key="2">
    <source>
        <dbReference type="EMBL" id="MBE1876502.1"/>
    </source>
</evidence>